<keyword evidence="8" id="KW-1185">Reference proteome</keyword>
<dbReference type="Proteomes" id="UP000678393">
    <property type="component" value="Unassembled WGS sequence"/>
</dbReference>
<organism evidence="7 8">
    <name type="scientific">Candidula unifasciata</name>
    <dbReference type="NCBI Taxonomy" id="100452"/>
    <lineage>
        <taxon>Eukaryota</taxon>
        <taxon>Metazoa</taxon>
        <taxon>Spiralia</taxon>
        <taxon>Lophotrochozoa</taxon>
        <taxon>Mollusca</taxon>
        <taxon>Gastropoda</taxon>
        <taxon>Heterobranchia</taxon>
        <taxon>Euthyneura</taxon>
        <taxon>Panpulmonata</taxon>
        <taxon>Eupulmonata</taxon>
        <taxon>Stylommatophora</taxon>
        <taxon>Helicina</taxon>
        <taxon>Helicoidea</taxon>
        <taxon>Geomitridae</taxon>
        <taxon>Candidula</taxon>
    </lineage>
</organism>
<dbReference type="InterPro" id="IPR045587">
    <property type="entry name" value="FKTN_N"/>
</dbReference>
<feature type="domain" description="Ribitol-5-phosphate transferase FKTN N-terminal" evidence="6">
    <location>
        <begin position="34"/>
        <end position="260"/>
    </location>
</feature>
<dbReference type="InterPro" id="IPR009644">
    <property type="entry name" value="FKTN/MNN4/W02B3.4-1"/>
</dbReference>
<evidence type="ECO:0000313" key="8">
    <source>
        <dbReference type="Proteomes" id="UP000678393"/>
    </source>
</evidence>
<reference evidence="7" key="1">
    <citation type="submission" date="2021-04" db="EMBL/GenBank/DDBJ databases">
        <authorList>
            <consortium name="Molecular Ecology Group"/>
        </authorList>
    </citation>
    <scope>NUCLEOTIDE SEQUENCE</scope>
</reference>
<evidence type="ECO:0000256" key="4">
    <source>
        <dbReference type="ARBA" id="ARBA00023136"/>
    </source>
</evidence>
<evidence type="ECO:0000259" key="6">
    <source>
        <dbReference type="Pfam" id="PF19737"/>
    </source>
</evidence>
<evidence type="ECO:0000256" key="1">
    <source>
        <dbReference type="ARBA" id="ARBA00004167"/>
    </source>
</evidence>
<dbReference type="Pfam" id="PF19737">
    <property type="entry name" value="FKTN_N"/>
    <property type="match status" value="1"/>
</dbReference>
<feature type="transmembrane region" description="Helical" evidence="5">
    <location>
        <begin position="7"/>
        <end position="29"/>
    </location>
</feature>
<evidence type="ECO:0000313" key="7">
    <source>
        <dbReference type="EMBL" id="CAG5119884.1"/>
    </source>
</evidence>
<dbReference type="PANTHER" id="PTHR15407">
    <property type="entry name" value="FUKUTIN-RELATED"/>
    <property type="match status" value="1"/>
</dbReference>
<accession>A0A8S3YS03</accession>
<proteinExistence type="predicted"/>
<keyword evidence="3 5" id="KW-1133">Transmembrane helix</keyword>
<evidence type="ECO:0000256" key="3">
    <source>
        <dbReference type="ARBA" id="ARBA00022989"/>
    </source>
</evidence>
<keyword evidence="2 5" id="KW-0812">Transmembrane</keyword>
<dbReference type="AlphaFoldDB" id="A0A8S3YS03"/>
<evidence type="ECO:0000256" key="5">
    <source>
        <dbReference type="SAM" id="Phobius"/>
    </source>
</evidence>
<gene>
    <name evidence="7" type="ORF">CUNI_LOCUS5442</name>
</gene>
<feature type="non-terminal residue" evidence="7">
    <location>
        <position position="1"/>
    </location>
</feature>
<name>A0A8S3YS03_9EUPU</name>
<comment type="subcellular location">
    <subcellularLocation>
        <location evidence="1">Membrane</location>
        <topology evidence="1">Single-pass membrane protein</topology>
    </subcellularLocation>
</comment>
<dbReference type="GO" id="GO:0016020">
    <property type="term" value="C:membrane"/>
    <property type="evidence" value="ECO:0007669"/>
    <property type="project" value="UniProtKB-SubCell"/>
</dbReference>
<sequence>MPKSRTIFIIICICAAFLLLQFVGLKFIFDKVNPKQFLEELPPWEAVKLFLSKCDSSGLAAFIIEPSLLRAVREGSLRRIELWNQEHHDSVAFGVIEPGLDKLHLVLSAMKQHGYEFWEKSDPDPRGMTALSRKSYRVIPTHCLLWVSLEGHTPMLIHLVIFYKRESYLWHAAGQDRDHLPPYSIDESIFAKTPGSYSVFEMSLLYIDDAQLQFPNDTYTFLKEMDTSEFIECDYTRAYHFYSTYRSDQSKEVELFKRKSRQLLLTVKNVLDLMGIRFWLSSGTCLGWFRQCDFISHTTDVDIGIFITEYREELVSFLENAGFVLTHRFGRVSDSLELSFLFGDIKLDIFFFYVTDNHIWNGGTQASTGNKY</sequence>
<comment type="caution">
    <text evidence="7">The sequence shown here is derived from an EMBL/GenBank/DDBJ whole genome shotgun (WGS) entry which is preliminary data.</text>
</comment>
<dbReference type="PANTHER" id="PTHR15407:SF28">
    <property type="entry name" value="RIBITOL-5-PHOSPHATE TRANSFERASE FKTN"/>
    <property type="match status" value="1"/>
</dbReference>
<dbReference type="OrthoDB" id="6046095at2759"/>
<protein>
    <recommendedName>
        <fullName evidence="6">Ribitol-5-phosphate transferase FKTN N-terminal domain-containing protein</fullName>
    </recommendedName>
</protein>
<evidence type="ECO:0000256" key="2">
    <source>
        <dbReference type="ARBA" id="ARBA00022692"/>
    </source>
</evidence>
<keyword evidence="4 5" id="KW-0472">Membrane</keyword>
<dbReference type="EMBL" id="CAJHNH020000789">
    <property type="protein sequence ID" value="CAG5119884.1"/>
    <property type="molecule type" value="Genomic_DNA"/>
</dbReference>